<dbReference type="CDD" id="cd00009">
    <property type="entry name" value="AAA"/>
    <property type="match status" value="1"/>
</dbReference>
<reference evidence="6 8" key="1">
    <citation type="submission" date="2020-12" db="EMBL/GenBank/DDBJ databases">
        <title>FDA dAtabase for Regulatory Grade micrObial Sequences (FDA-ARGOS): Supporting development and validation of Infectious Disease Dx tests.</title>
        <authorList>
            <person name="Sproer C."/>
            <person name="Gronow S."/>
            <person name="Severitt S."/>
            <person name="Schroder I."/>
            <person name="Tallon L."/>
            <person name="Sadzewicz L."/>
            <person name="Zhao X."/>
            <person name="Boylan J."/>
            <person name="Ott S."/>
            <person name="Bowen H."/>
            <person name="Vavikolanu K."/>
            <person name="Mehta A."/>
            <person name="Aluvathingal J."/>
            <person name="Nadendla S."/>
            <person name="Lowell S."/>
            <person name="Myers T."/>
            <person name="Yan Y."/>
            <person name="Sichtig H."/>
        </authorList>
    </citation>
    <scope>NUCLEOTIDE SEQUENCE [LARGE SCALE GENOMIC DNA]</scope>
    <source>
        <strain evidence="6 8">FDAARGOS_1053</strain>
        <strain evidence="7">FDAARGOS_1191</strain>
    </source>
</reference>
<feature type="compositionally biased region" description="Polar residues" evidence="4">
    <location>
        <begin position="276"/>
        <end position="287"/>
    </location>
</feature>
<dbReference type="FunFam" id="1.10.3710.10:FF:000003">
    <property type="entry name" value="ATPase, AAA family protein"/>
    <property type="match status" value="1"/>
</dbReference>
<keyword evidence="3" id="KW-0067">ATP-binding</keyword>
<accession>A0A7T4EE16</accession>
<feature type="region of interest" description="Disordered" evidence="4">
    <location>
        <begin position="248"/>
        <end position="376"/>
    </location>
</feature>
<evidence type="ECO:0000256" key="1">
    <source>
        <dbReference type="ARBA" id="ARBA00008959"/>
    </source>
</evidence>
<dbReference type="Pfam" id="PF12002">
    <property type="entry name" value="MgsA_C"/>
    <property type="match status" value="1"/>
</dbReference>
<dbReference type="Gene3D" id="1.10.8.60">
    <property type="match status" value="1"/>
</dbReference>
<proteinExistence type="inferred from homology"/>
<dbReference type="EMBL" id="CP069534">
    <property type="protein sequence ID" value="QRP69592.1"/>
    <property type="molecule type" value="Genomic_DNA"/>
</dbReference>
<evidence type="ECO:0000313" key="7">
    <source>
        <dbReference type="EMBL" id="QRP69592.1"/>
    </source>
</evidence>
<dbReference type="Proteomes" id="UP000596145">
    <property type="component" value="Chromosome"/>
</dbReference>
<dbReference type="InterPro" id="IPR003593">
    <property type="entry name" value="AAA+_ATPase"/>
</dbReference>
<dbReference type="PANTHER" id="PTHR13779">
    <property type="entry name" value="WERNER HELICASE-INTERACTING PROTEIN 1 FAMILY MEMBER"/>
    <property type="match status" value="1"/>
</dbReference>
<evidence type="ECO:0000313" key="6">
    <source>
        <dbReference type="EMBL" id="QQB45654.1"/>
    </source>
</evidence>
<name>A0A7T4EE16_9CORY</name>
<feature type="domain" description="AAA+ ATPase" evidence="5">
    <location>
        <begin position="74"/>
        <end position="189"/>
    </location>
</feature>
<dbReference type="GO" id="GO:0008047">
    <property type="term" value="F:enzyme activator activity"/>
    <property type="evidence" value="ECO:0007669"/>
    <property type="project" value="TreeGrafter"/>
</dbReference>
<dbReference type="GO" id="GO:0017116">
    <property type="term" value="F:single-stranded DNA helicase activity"/>
    <property type="evidence" value="ECO:0007669"/>
    <property type="project" value="TreeGrafter"/>
</dbReference>
<dbReference type="InterPro" id="IPR051314">
    <property type="entry name" value="AAA_ATPase_RarA/MGS1/WRNIP1"/>
</dbReference>
<organism evidence="6 8">
    <name type="scientific">Corynebacterium glucuronolyticum</name>
    <dbReference type="NCBI Taxonomy" id="39791"/>
    <lineage>
        <taxon>Bacteria</taxon>
        <taxon>Bacillati</taxon>
        <taxon>Actinomycetota</taxon>
        <taxon>Actinomycetes</taxon>
        <taxon>Mycobacteriales</taxon>
        <taxon>Corynebacteriaceae</taxon>
        <taxon>Corynebacterium</taxon>
    </lineage>
</organism>
<evidence type="ECO:0000259" key="5">
    <source>
        <dbReference type="SMART" id="SM00382"/>
    </source>
</evidence>
<dbReference type="InterPro" id="IPR021886">
    <property type="entry name" value="MgsA_C"/>
</dbReference>
<comment type="similarity">
    <text evidence="1">Belongs to the AAA ATPase family. RarA/MGS1/WRNIP1 subfamily.</text>
</comment>
<dbReference type="InterPro" id="IPR032423">
    <property type="entry name" value="AAA_assoc_2"/>
</dbReference>
<evidence type="ECO:0000256" key="2">
    <source>
        <dbReference type="ARBA" id="ARBA00022741"/>
    </source>
</evidence>
<dbReference type="Pfam" id="PF00004">
    <property type="entry name" value="AAA"/>
    <property type="match status" value="1"/>
</dbReference>
<dbReference type="Proteomes" id="UP000617681">
    <property type="component" value="Chromosome"/>
</dbReference>
<dbReference type="AlphaFoldDB" id="A0A7T4EE16"/>
<dbReference type="EMBL" id="CP066007">
    <property type="protein sequence ID" value="QQB45654.1"/>
    <property type="molecule type" value="Genomic_DNA"/>
</dbReference>
<dbReference type="InterPro" id="IPR008921">
    <property type="entry name" value="DNA_pol3_clamp-load_cplx_C"/>
</dbReference>
<feature type="compositionally biased region" description="Basic and acidic residues" evidence="4">
    <location>
        <begin position="263"/>
        <end position="273"/>
    </location>
</feature>
<dbReference type="Gene3D" id="3.40.50.300">
    <property type="entry name" value="P-loop containing nucleotide triphosphate hydrolases"/>
    <property type="match status" value="1"/>
</dbReference>
<dbReference type="InterPro" id="IPR027417">
    <property type="entry name" value="P-loop_NTPase"/>
</dbReference>
<dbReference type="FunFam" id="1.20.272.10:FF:000001">
    <property type="entry name" value="Putative AAA family ATPase"/>
    <property type="match status" value="1"/>
</dbReference>
<protein>
    <submittedName>
        <fullName evidence="6">AAA family ATPase</fullName>
    </submittedName>
</protein>
<dbReference type="Gene3D" id="1.20.272.10">
    <property type="match status" value="1"/>
</dbReference>
<dbReference type="Pfam" id="PF16193">
    <property type="entry name" value="AAA_assoc_2"/>
    <property type="match status" value="1"/>
</dbReference>
<dbReference type="GO" id="GO:0016887">
    <property type="term" value="F:ATP hydrolysis activity"/>
    <property type="evidence" value="ECO:0007669"/>
    <property type="project" value="InterPro"/>
</dbReference>
<dbReference type="GO" id="GO:0006261">
    <property type="term" value="P:DNA-templated DNA replication"/>
    <property type="evidence" value="ECO:0007669"/>
    <property type="project" value="TreeGrafter"/>
</dbReference>
<dbReference type="GO" id="GO:0003677">
    <property type="term" value="F:DNA binding"/>
    <property type="evidence" value="ECO:0007669"/>
    <property type="project" value="InterPro"/>
</dbReference>
<dbReference type="CDD" id="cd18139">
    <property type="entry name" value="HLD_clamp_RarA"/>
    <property type="match status" value="1"/>
</dbReference>
<dbReference type="SUPFAM" id="SSF48019">
    <property type="entry name" value="post-AAA+ oligomerization domain-like"/>
    <property type="match status" value="1"/>
</dbReference>
<dbReference type="SMART" id="SM00382">
    <property type="entry name" value="AAA"/>
    <property type="match status" value="1"/>
</dbReference>
<dbReference type="GO" id="GO:0000731">
    <property type="term" value="P:DNA synthesis involved in DNA repair"/>
    <property type="evidence" value="ECO:0007669"/>
    <property type="project" value="TreeGrafter"/>
</dbReference>
<evidence type="ECO:0000256" key="3">
    <source>
        <dbReference type="ARBA" id="ARBA00022840"/>
    </source>
</evidence>
<sequence>MILFPGCRSGETVAQDSLFGPQDTKNDSAQRYFHPGGHAPLAVRMRPRSLDEVVGQQHLLAPGKPLRRLIEGDGEASVILYGPPGTGKTTIASLISVATGNRFVGLSALDSGVKEVRAVIDTARKKLIEGTRTVLFIDEVHRFSKTQQDALLAAVENRIVLLVAATTENPSFAVNAPLLSRSLLLQLESLGPEDLKTVVLRALEDERGFGGEVGITDDALDQLVTLAGGDARRALTYVEAAAEGARSIDAERGSAGDGNSPSAEERSGQRRESVAGSDQPSEATEATNAAGPTGIDAHNDEAEVTPSGKSSAQRVPTPPGANADIADPESSAHPGGSAHPEGSALPGGNAHTEGSGDFLSVDGGDPEDGAQSPTRIITLETLEETINKAVVRYDRDGDQHYDIISAFIKSVRGSDVDAALHYLARMIEGGEDPRFIARRLIILASEDIGMADPTALSTAVAAAQAVALIGMPEGRLSLAQATVHLALAPKSNSIITAIDNALADVRKGKSGPVPRHLRDGHYEGAKRVGAAIGYTYPHDDPRGIVTQRYMPETLDGATYYQPTSHGREANIQGFAANLRSIVRGGK</sequence>
<keyword evidence="2" id="KW-0547">Nucleotide-binding</keyword>
<gene>
    <name evidence="6" type="ORF">I6I10_09095</name>
    <name evidence="7" type="ORF">I6J21_07045</name>
</gene>
<dbReference type="PANTHER" id="PTHR13779:SF7">
    <property type="entry name" value="ATPASE WRNIP1"/>
    <property type="match status" value="1"/>
</dbReference>
<dbReference type="SUPFAM" id="SSF52540">
    <property type="entry name" value="P-loop containing nucleoside triphosphate hydrolases"/>
    <property type="match status" value="1"/>
</dbReference>
<dbReference type="Gene3D" id="1.10.3710.10">
    <property type="entry name" value="DNA polymerase III clamp loader subunits, C-terminal domain"/>
    <property type="match status" value="1"/>
</dbReference>
<evidence type="ECO:0000256" key="4">
    <source>
        <dbReference type="SAM" id="MobiDB-lite"/>
    </source>
</evidence>
<dbReference type="GO" id="GO:0005524">
    <property type="term" value="F:ATP binding"/>
    <property type="evidence" value="ECO:0007669"/>
    <property type="project" value="UniProtKB-KW"/>
</dbReference>
<evidence type="ECO:0000313" key="8">
    <source>
        <dbReference type="Proteomes" id="UP000596145"/>
    </source>
</evidence>
<dbReference type="FunFam" id="3.40.50.300:FF:000345">
    <property type="entry name" value="AAA family ATPase"/>
    <property type="match status" value="1"/>
</dbReference>
<dbReference type="InterPro" id="IPR003959">
    <property type="entry name" value="ATPase_AAA_core"/>
</dbReference>